<sequence length="76" mass="8774">MNRETPFLIWTPPIDEDCNLDQELENLHQATELLDYALYTGDEFDCVLDCLNDQGQDPNAYLDYVAQNLQFLGICD</sequence>
<organism evidence="1 3">
    <name type="scientific">Aphanothece sacrum FPU1</name>
    <dbReference type="NCBI Taxonomy" id="1920663"/>
    <lineage>
        <taxon>Bacteria</taxon>
        <taxon>Bacillati</taxon>
        <taxon>Cyanobacteriota</taxon>
        <taxon>Cyanophyceae</taxon>
        <taxon>Oscillatoriophycideae</taxon>
        <taxon>Chroococcales</taxon>
        <taxon>Aphanothecaceae</taxon>
        <taxon>Aphanothece</taxon>
    </lineage>
</organism>
<gene>
    <name evidence="1" type="ORF">AsFPU1_1099</name>
    <name evidence="2" type="ORF">AsFPU1_1114</name>
</gene>
<dbReference type="AlphaFoldDB" id="A0A401IEU2"/>
<reference evidence="1" key="2">
    <citation type="journal article" date="2019" name="J. Gen. Appl. Microbiol.">
        <title>Physiological properties and genetic analysis related to exopolysaccharide (EPS) production in the fresh-water unicellular cyanobacterium Aphanothece sacrum (Suizenji Nori).</title>
        <authorList>
            <person name="Ohki K."/>
            <person name="Kanesaki Y."/>
            <person name="Suzuki N."/>
            <person name="Okajima M."/>
            <person name="Kaneko T."/>
            <person name="Yoshikawa S."/>
        </authorList>
    </citation>
    <scope>NUCLEOTIDE SEQUENCE</scope>
    <source>
        <strain evidence="1">FPU1</strain>
    </source>
</reference>
<dbReference type="EMBL" id="BDQK01000003">
    <property type="protein sequence ID" value="GBF79700.1"/>
    <property type="molecule type" value="Genomic_DNA"/>
</dbReference>
<evidence type="ECO:0000313" key="1">
    <source>
        <dbReference type="EMBL" id="GBF79700.1"/>
    </source>
</evidence>
<evidence type="ECO:0000313" key="2">
    <source>
        <dbReference type="EMBL" id="GBF79715.1"/>
    </source>
</evidence>
<accession>A0A401IEU2</accession>
<dbReference type="Proteomes" id="UP000287247">
    <property type="component" value="Unassembled WGS sequence"/>
</dbReference>
<dbReference type="RefSeq" id="WP_124976902.1">
    <property type="nucleotide sequence ID" value="NZ_BDQK01000003.1"/>
</dbReference>
<protein>
    <submittedName>
        <fullName evidence="1">Secretion protein EccC</fullName>
    </submittedName>
</protein>
<reference evidence="3" key="1">
    <citation type="submission" date="2017-05" db="EMBL/GenBank/DDBJ databases">
        <title>Physiological properties and genetic analysis related to exopolysaccharide production of fresh-water unicellular cyanobacterium Aphanothece sacrum, Suizenji Nori, that has been cultured as a food source in Japan.</title>
        <authorList>
            <person name="Kanesaki Y."/>
            <person name="Yoshikawa S."/>
            <person name="Ohki K."/>
        </authorList>
    </citation>
    <scope>NUCLEOTIDE SEQUENCE [LARGE SCALE GENOMIC DNA]</scope>
    <source>
        <strain evidence="3">FPU1</strain>
    </source>
</reference>
<keyword evidence="3" id="KW-1185">Reference proteome</keyword>
<name>A0A401IEU2_APHSA</name>
<comment type="caution">
    <text evidence="1">The sequence shown here is derived from an EMBL/GenBank/DDBJ whole genome shotgun (WGS) entry which is preliminary data.</text>
</comment>
<evidence type="ECO:0000313" key="3">
    <source>
        <dbReference type="Proteomes" id="UP000287247"/>
    </source>
</evidence>
<dbReference type="EMBL" id="BDQK01000004">
    <property type="protein sequence ID" value="GBF79715.1"/>
    <property type="molecule type" value="Genomic_DNA"/>
</dbReference>
<proteinExistence type="predicted"/>